<dbReference type="EMBL" id="CM043801">
    <property type="protein sequence ID" value="KAI4809871.1"/>
    <property type="molecule type" value="Genomic_DNA"/>
</dbReference>
<name>A0ACB9WAX4_CHAAC</name>
<reference evidence="1" key="1">
    <citation type="submission" date="2022-05" db="EMBL/GenBank/DDBJ databases">
        <title>Chromosome-level genome of Chaenocephalus aceratus.</title>
        <authorList>
            <person name="Park H."/>
        </authorList>
    </citation>
    <scope>NUCLEOTIDE SEQUENCE</scope>
    <source>
        <strain evidence="1">KU_202001</strain>
    </source>
</reference>
<protein>
    <submittedName>
        <fullName evidence="1">Uncharacterized protein</fullName>
    </submittedName>
</protein>
<comment type="caution">
    <text evidence="1">The sequence shown here is derived from an EMBL/GenBank/DDBJ whole genome shotgun (WGS) entry which is preliminary data.</text>
</comment>
<dbReference type="Proteomes" id="UP001057452">
    <property type="component" value="Chromosome 17"/>
</dbReference>
<organism evidence="1 2">
    <name type="scientific">Chaenocephalus aceratus</name>
    <name type="common">Blackfin icefish</name>
    <name type="synonym">Chaenichthys aceratus</name>
    <dbReference type="NCBI Taxonomy" id="36190"/>
    <lineage>
        <taxon>Eukaryota</taxon>
        <taxon>Metazoa</taxon>
        <taxon>Chordata</taxon>
        <taxon>Craniata</taxon>
        <taxon>Vertebrata</taxon>
        <taxon>Euteleostomi</taxon>
        <taxon>Actinopterygii</taxon>
        <taxon>Neopterygii</taxon>
        <taxon>Teleostei</taxon>
        <taxon>Neoteleostei</taxon>
        <taxon>Acanthomorphata</taxon>
        <taxon>Eupercaria</taxon>
        <taxon>Perciformes</taxon>
        <taxon>Notothenioidei</taxon>
        <taxon>Channichthyidae</taxon>
        <taxon>Chaenocephalus</taxon>
    </lineage>
</organism>
<sequence>MTVQWSSYTGASSYKITATPKNTPGQPVFAHFSGNVVTGSVISLSPNTMYTMQLEAMDNALNVLSSADTEDTTAPEVPSIEQAYSKNSDSITVEFTEVSGATSYILRAQTESGDYFSEMVVVSSPGTMVKLKPYTDYRLSVMSVNSGGRSQPSYPIEARTVVMAPQLNTTSPNNASIVVTWPPVENAVLYMLCIIQEGSSSRVKLNTTDTTVNFNDLAAGTTYCIKGTAWDSEGRAGDDLTVCQITRPPSPDVTLVQVSPGRSIGIAVYWVLVQGAENYLVWTSNAFNKAGPSSPSQPADYITYPCPPENIRVEEPEAGNCSVVWDSVPMVEYYMAFIKRDDGTEMSCNTTETTCQFSCMCGYTYLTSVFPYNKAGSSPFADVSNYTTIPCCPQGVTIQLVSTETLEINWLPVKGAELYQTMAAQTNDVIHCNDTAPVCVLSDLKCDTAYSVTVTPCSELRGCNHTCTPHTHKTEILNMTQSNNSTYRIHITMPNTPNTNYTIKATGRFATHTCQTTNSSCELTQLPCGSSYDVIAVAITTVGRSLPGFSKTLETGPCCPTYVNVTQVTQAMTNVTWSPGSGARSYVTSLTSPRGHAKCHTLDTHCLMGCITCGTDYSVHLEAISSTGHKSECKYYGFSSGACCPTSMKLYRMRSYSLRVSWRSLGPQTHNHTVDLYGTGANYTCTAAAGSKHCDIEERTCGDVYKVVAAPVGQDGIKVSFCQPRTYSKGLHTAPYDMSVGFGAGEGQLKVGQQTQHVLATGCSIESVTSPSASTLNVIWSSYSGATVYFLDLRVVNSTSIAPVVVMQYAPSTKRLIQGLKPGHDYKVTLKVFQYTNVVCTHFKTTKTVVQPPTGVSINTTGKSIARVTWNTVSKVLLYQVAVSDNDKHNDQPVIRNTTTTTMDISDLEPCSRYTVGVSSLNGFLVPGEPSAVTYNTSTINPVTTVSAEYSCTSGLVTVTWDLVFGANLYRATATDDTGAALNCTSASTSCHITMLKCGEEYQVHVTAISDDCESISNVHSLFETVSCAPANPETSHDCSSNVIIFSWQPTNNTRYYVATAVDKSGQKTECRTADNKCLFTNTGCGQFYKYTVYAVCDVCNSEASNPEFVRTSPCLPTNVRTGDGCHSEMLITTWDSAAGALSYTVEAQGNTEETYNCTSSTNSCAITGVPCGEHLSVWIVASNDNCSTERVLGDIAQTVPCKPINVSVSVDCNQDSARVNWMTSIGVIFYVAVAEDDNGNVHSCNSMGTNCLIEDLRCGQNYTASVIGTNIKCNSSSSNQVSFMTAPCPPTNIEAFRDCDANHALIVWQNHKPTGLYTATIVDKSGDQLNCTSNTVNDCKIRSLPCGKTYNVTVTYDNGNCQSTSTQITMDSVPCGPEDVMASVACVTGELTVTWNISVPTENYTTIISRGMGQPLYCNSTETQCITEGLMCGSIYSVIAFSVTGTCFSLPSAEVTVHTLPCPPTNVTAMHTCASDPVPVSWVASDSAKYYTAVAVSGGGHRSQCMTNNTSCSLPGLLCGEVYTIGVSGVDDNCTGQLSDTASLNTEPCSPSNVSSQRMCSAATAQVSWPPSANAVSYTLEAISSGQNLTCSSSSPHCTLSNLVCGQAYDILVTATDGTCVSNYSAPFRQNPVPCPPEDFSTSLMCGTNDATVSWNIYSAVPLNYSVAAVSLAENISSVLCQTSSGSCRLIGLQCGETYNVSVKASSGSCSGQCSPPQTVETAPCPPQSLTAVTDCGTNSVLASWNASVGATSYAATVMGPNGFSETCSSSNLTCSVSGLQCASQYNVTVKSQGNCSSSPSQAVVITGPCDPINVTSVLQCGSDAATVSWEAADGAVAYTVLAREDSYPRYTSCRSNTTSCQLNQLQCGKVYNLTVIAEDATCNSTGSISTILMTAPCSPSIQNSTLICGTNSSSLSWTPMADVTSYVVNATAPNGHTVSCSSATATCTLTDLLCSQTYMTTVIARGSQCDSAPGSSTNITTAPCSPRIVSKQYMCGSNTAEFSWTDPVGHLSFLAQAQGEQCISTPSVSESLETVPCAPQNVSATLEAPVLWDYNVTVTSRDGHAHHCHTNTTSCPLPDIHCGETYNITVTPYSETCTGQQSAAYIFKAGLCAPSNVTVSLACDDSTVSWSHVTGAEMYIATATANDGNNHTCSSNYSNSCNFTDLHCGETYNVTVVTVDRGCWSEPSSAVELRTALCPPNDLLGQVSCDDNTLSLTWDQSQVSGTNYTLHTERIGTPTPSVLTTSNTSHTLTNLLCGQRYAFCVAAQDGNCRSSYSPPIEISTAPCQPTNLTAHVDCGTNRGNFSWSESSGAAFYTVEVEGEHGHVTSCSSNDTSCALPLTAATAANMLITFESAPCLSEDVSAELECDTNVMNVSWAQTPGSDDYTAWAISTDGHRASCNSTSNFCSIHDLLCGKLYEVAVTSSSIHCEIIAGSDYKVQSAPCEPENTTVEENCSSNVMTVKWNEHSSTTQNYTVKAMSASGVNSTCDSTESRCSFLNLTCGQLYTFTVMGHTNVCMSEMSTPIEKLSAPCPATNVSAELNCTTLNAVVSWSSASAGTAYSVQATSLNGHNSSCSEMGTSCDLSDLVCGQHYSVVVEAMHTGCSGPASTPAWLVTEPCVPMNLSVHYNVSTAQVMWAAARGASSYSVQAVADLGSGVTCNTNNTTCSMNGLQCGQIYNVTVMARNTVCDSMISETSRLMTEPCPPTNVQISMACEQLTATVSWQQSDLAVGYVAFFDNQGLMCGTEYNVWVKALGQQYNSSDSTAVSFTTEPCVPMNLSVHHNVGTAQVMWAAARGATSYSVQAVADLGSGVTCNTTNTTCSIDGLQCGQIYNVTVMAQNLACNSTSEPYHHMTEPCPPTNVQVSMVCEQLTATVSWQQSDFAVGYVAFFDDQGGYSASCYGDHTSTQCVVSGLMCGTEYNVWVKALGQQYNSSDSTVVSLTSAPCLPREVEIEVDCIHDGAAVVSWNATYGAANLSLTAIVSGSILSLCETQQNSCNVTGLSCGETYNLSFTASNEQCSLSAPMHANLTTRPCSPQRVDVSLQCGSHTAVLSWEERSDAELYVANAIKTSGGPVQTCNSTGSTCQFASLDCGETYNFTVTADSQGCRSQASSTVSIQTEPCQPVIVSAQMLCQSEQVQISWYQASGVMNYLDYNVTVRAQGSDCDSIPSSPAFFKTAPCPPSDVTTYAQCEFNIGSVSWGSSDGAETYVAVATGLDGHAHQCLTNSTDCSWNDLQCGEEYTVVVRAKNGNCTSLPSNSSIIYMDPCVPQNLAATVNCDMKVVSLSWDASNGTNVYMVSCEAGNKTTVLTTNVTTAHFSGFSCGLNYSLTVTPQNQHCPGNSSASASIQTWPCPPAGVSTRQDCLSGIVMVMWQATNGSDYYTATMQTDTGISPMCMSDSNECSVPGLTCGQNFSVSVTASNQQCNITSSHTTSLQSVPCVPTNVSVVMDCDNNTAVVSWTASQGAVPVQYSLMAHSSHNNVSCQTSSLNCSLDNITCGNSYSVQVVAMDDNCSSIPSQALVFNSAPCPPQNVSAEVDCLSNDLMISWDAVREANHFLTSVTADNGVTIGGCNTTNTACSMRNMTCGKTFSVHVTSIRGACRSQQSQAYSIMAAPCQPERISGRIDCVTNSAWISWEAAPGADSYTVLAVGEDNYIGNCTSSSNTTCEVEGLACGSLYNFSVIAKNSKCESQPSTTIDLQTAPCTLSGITAVAQCHNSSILVLWDAEGNTVYTATAEASDHTYLSCNNTGTSCYLHGAQCGLHYTIIVAASSDQCSSLRSPPYRISMEPCPPSNVVVVGSTCADDSALVSWSPSLVAETYHVVAMGANGHVTCNTTSSNCSISELHCGQQYDISVTASHENCTSKASQNATLNTGPCQPDGLSVISHCNNQSALLSWTPGDNAVDYYGCAQAENGDMLYCESINPSCTIQGLDCGTLYNFTVQASDGTCNSSVSDPVQSGAAPCPPDSVDVGLFTMQNEPQMLYFNWTQITCRDTEYLLELNGSLLGDSQALFEISSYWTSMTYFEIPLPCGSSYWATVKSRSPGGTSQPSVPRSGTTVPCPPIAVEYSGNNTFATVSWNTSVFATSYTVYDNSVTPRSQLCSTAGLSCSLHSITSTDLVITASNTAGDSKETSVPIAGSSGRRRRDLSGHSLENGLPAPVLNVKQALPTVIFLEWSPVEAASQYSLLIRKQDSSRESEEITVQGESIILTDLIPNSAYCFSVSAEYAATSGPESEPVCVQTAQDLSQ</sequence>
<evidence type="ECO:0000313" key="2">
    <source>
        <dbReference type="Proteomes" id="UP001057452"/>
    </source>
</evidence>
<evidence type="ECO:0000313" key="1">
    <source>
        <dbReference type="EMBL" id="KAI4809871.1"/>
    </source>
</evidence>
<accession>A0ACB9WAX4</accession>
<proteinExistence type="predicted"/>
<gene>
    <name evidence="1" type="ORF">KUCAC02_018727</name>
</gene>
<keyword evidence="2" id="KW-1185">Reference proteome</keyword>